<gene>
    <name evidence="1" type="ORF">Hs30E_08680</name>
</gene>
<reference evidence="1 2" key="1">
    <citation type="submission" date="2020-02" db="EMBL/GenBank/DDBJ databases">
        <title>Draft genome sequence of Lactococcus sp. Hs30E4-3.</title>
        <authorList>
            <person name="Noda S."/>
            <person name="Yuki M."/>
            <person name="Ohkuma M."/>
        </authorList>
    </citation>
    <scope>NUCLEOTIDE SEQUENCE [LARGE SCALE GENOMIC DNA]</scope>
    <source>
        <strain evidence="1 2">Hs30E4-3</strain>
    </source>
</reference>
<accession>A0A6A0BEQ3</accession>
<dbReference type="Proteomes" id="UP000480303">
    <property type="component" value="Unassembled WGS sequence"/>
</dbReference>
<sequence length="68" mass="7442">MGFSDVVKNTSVAISIAMAAVSGMRLPQHIEKQYGEWAKLEATSWVRNALTESQIADRAKSKASSMKK</sequence>
<organism evidence="1 2">
    <name type="scientific">Pseudolactococcus hodotermopsidis</name>
    <dbReference type="NCBI Taxonomy" id="2709157"/>
    <lineage>
        <taxon>Bacteria</taxon>
        <taxon>Bacillati</taxon>
        <taxon>Bacillota</taxon>
        <taxon>Bacilli</taxon>
        <taxon>Lactobacillales</taxon>
        <taxon>Streptococcaceae</taxon>
        <taxon>Pseudolactococcus</taxon>
    </lineage>
</organism>
<dbReference type="RefSeq" id="WP_172208299.1">
    <property type="nucleotide sequence ID" value="NZ_BLLI01000019.1"/>
</dbReference>
<dbReference type="EMBL" id="BLLI01000019">
    <property type="protein sequence ID" value="GFH42317.1"/>
    <property type="molecule type" value="Genomic_DNA"/>
</dbReference>
<evidence type="ECO:0000313" key="2">
    <source>
        <dbReference type="Proteomes" id="UP000480303"/>
    </source>
</evidence>
<keyword evidence="2" id="KW-1185">Reference proteome</keyword>
<dbReference type="AlphaFoldDB" id="A0A6A0BEQ3"/>
<name>A0A6A0BEQ3_9LACT</name>
<proteinExistence type="predicted"/>
<protein>
    <submittedName>
        <fullName evidence="1">Uncharacterized protein</fullName>
    </submittedName>
</protein>
<comment type="caution">
    <text evidence="1">The sequence shown here is derived from an EMBL/GenBank/DDBJ whole genome shotgun (WGS) entry which is preliminary data.</text>
</comment>
<evidence type="ECO:0000313" key="1">
    <source>
        <dbReference type="EMBL" id="GFH42317.1"/>
    </source>
</evidence>